<dbReference type="InterPro" id="IPR036909">
    <property type="entry name" value="Cyt_c-like_dom_sf"/>
</dbReference>
<dbReference type="Proteomes" id="UP000189796">
    <property type="component" value="Chromosome I"/>
</dbReference>
<dbReference type="Gene3D" id="1.10.760.10">
    <property type="entry name" value="Cytochrome c-like domain"/>
    <property type="match status" value="1"/>
</dbReference>
<keyword evidence="2 6" id="KW-0349">Heme</keyword>
<dbReference type="Pfam" id="PF00034">
    <property type="entry name" value="Cytochrom_C"/>
    <property type="match status" value="1"/>
</dbReference>
<gene>
    <name evidence="9" type="ORF">SAMN05443248_2796</name>
</gene>
<dbReference type="SUPFAM" id="SSF46626">
    <property type="entry name" value="Cytochrome c"/>
    <property type="match status" value="1"/>
</dbReference>
<proteinExistence type="predicted"/>
<dbReference type="InterPro" id="IPR002327">
    <property type="entry name" value="Cyt_c_1A/1B"/>
</dbReference>
<evidence type="ECO:0000256" key="3">
    <source>
        <dbReference type="ARBA" id="ARBA00022723"/>
    </source>
</evidence>
<keyword evidence="1" id="KW-0813">Transport</keyword>
<reference evidence="9 10" key="1">
    <citation type="submission" date="2016-11" db="EMBL/GenBank/DDBJ databases">
        <authorList>
            <person name="Jaros S."/>
            <person name="Januszkiewicz K."/>
            <person name="Wedrychowicz H."/>
        </authorList>
    </citation>
    <scope>NUCLEOTIDE SEQUENCE [LARGE SCALE GENOMIC DNA]</scope>
    <source>
        <strain evidence="9 10">GAS138</strain>
    </source>
</reference>
<accession>A0A1M5N0U6</accession>
<feature type="chain" id="PRO_5012590061" evidence="7">
    <location>
        <begin position="27"/>
        <end position="147"/>
    </location>
</feature>
<dbReference type="GO" id="GO:0009055">
    <property type="term" value="F:electron transfer activity"/>
    <property type="evidence" value="ECO:0007669"/>
    <property type="project" value="InterPro"/>
</dbReference>
<organism evidence="9 10">
    <name type="scientific">Bradyrhizobium erythrophlei</name>
    <dbReference type="NCBI Taxonomy" id="1437360"/>
    <lineage>
        <taxon>Bacteria</taxon>
        <taxon>Pseudomonadati</taxon>
        <taxon>Pseudomonadota</taxon>
        <taxon>Alphaproteobacteria</taxon>
        <taxon>Hyphomicrobiales</taxon>
        <taxon>Nitrobacteraceae</taxon>
        <taxon>Bradyrhizobium</taxon>
    </lineage>
</organism>
<evidence type="ECO:0000313" key="10">
    <source>
        <dbReference type="Proteomes" id="UP000189796"/>
    </source>
</evidence>
<dbReference type="InterPro" id="IPR009056">
    <property type="entry name" value="Cyt_c-like_dom"/>
</dbReference>
<evidence type="ECO:0000256" key="5">
    <source>
        <dbReference type="ARBA" id="ARBA00023004"/>
    </source>
</evidence>
<keyword evidence="4" id="KW-0249">Electron transport</keyword>
<dbReference type="PRINTS" id="PR00604">
    <property type="entry name" value="CYTCHRMECIAB"/>
</dbReference>
<sequence length="147" mass="15875">MNSYRRMRSSVLVLGAGIFAIVPGYAQDAASGEKIFVQCKACHQIGENAKNAVGPVLNGLFGRKAGMIEGYSYSTANKNSGITWDEATFREYIRDPRAKIPGTKMTFPGLKDPKQIDDIVAYLKQFDSTGKKGAGIVPAEGKLAKVQ</sequence>
<evidence type="ECO:0000313" key="9">
    <source>
        <dbReference type="EMBL" id="SHG83168.1"/>
    </source>
</evidence>
<evidence type="ECO:0000256" key="7">
    <source>
        <dbReference type="SAM" id="SignalP"/>
    </source>
</evidence>
<evidence type="ECO:0000259" key="8">
    <source>
        <dbReference type="PROSITE" id="PS51007"/>
    </source>
</evidence>
<dbReference type="PROSITE" id="PS51007">
    <property type="entry name" value="CYTC"/>
    <property type="match status" value="1"/>
</dbReference>
<feature type="signal peptide" evidence="7">
    <location>
        <begin position="1"/>
        <end position="26"/>
    </location>
</feature>
<evidence type="ECO:0000256" key="4">
    <source>
        <dbReference type="ARBA" id="ARBA00022982"/>
    </source>
</evidence>
<dbReference type="EMBL" id="LT670817">
    <property type="protein sequence ID" value="SHG83168.1"/>
    <property type="molecule type" value="Genomic_DNA"/>
</dbReference>
<dbReference type="FunFam" id="1.10.760.10:FF:000001">
    <property type="entry name" value="Cytochrome c iso-1"/>
    <property type="match status" value="1"/>
</dbReference>
<feature type="domain" description="Cytochrome c" evidence="8">
    <location>
        <begin position="27"/>
        <end position="127"/>
    </location>
</feature>
<evidence type="ECO:0000256" key="1">
    <source>
        <dbReference type="ARBA" id="ARBA00022448"/>
    </source>
</evidence>
<keyword evidence="3 6" id="KW-0479">Metal-binding</keyword>
<dbReference type="GO" id="GO:0020037">
    <property type="term" value="F:heme binding"/>
    <property type="evidence" value="ECO:0007669"/>
    <property type="project" value="InterPro"/>
</dbReference>
<protein>
    <submittedName>
        <fullName evidence="9">Cytochrome c</fullName>
    </submittedName>
</protein>
<evidence type="ECO:0000256" key="2">
    <source>
        <dbReference type="ARBA" id="ARBA00022617"/>
    </source>
</evidence>
<dbReference type="PANTHER" id="PTHR11961">
    <property type="entry name" value="CYTOCHROME C"/>
    <property type="match status" value="1"/>
</dbReference>
<keyword evidence="5 6" id="KW-0408">Iron</keyword>
<dbReference type="GO" id="GO:0046872">
    <property type="term" value="F:metal ion binding"/>
    <property type="evidence" value="ECO:0007669"/>
    <property type="project" value="UniProtKB-KW"/>
</dbReference>
<keyword evidence="7" id="KW-0732">Signal</keyword>
<evidence type="ECO:0000256" key="6">
    <source>
        <dbReference type="PROSITE-ProRule" id="PRU00433"/>
    </source>
</evidence>
<name>A0A1M5N0U6_9BRAD</name>
<dbReference type="AlphaFoldDB" id="A0A1M5N0U6"/>